<evidence type="ECO:0000256" key="2">
    <source>
        <dbReference type="ARBA" id="ARBA00003015"/>
    </source>
</evidence>
<dbReference type="Pfam" id="PF02390">
    <property type="entry name" value="Methyltransf_4"/>
    <property type="match status" value="1"/>
</dbReference>
<keyword evidence="4 9" id="KW-0808">Transferase</keyword>
<protein>
    <recommendedName>
        <fullName evidence="9">tRNA (guanine-N(7)-)-methyltransferase</fullName>
        <ecNumber evidence="9">2.1.1.33</ecNumber>
    </recommendedName>
    <alternativeName>
        <fullName evidence="9">tRNA (guanine(46)-N(7))-methyltransferase</fullName>
    </alternativeName>
    <alternativeName>
        <fullName evidence="9">tRNA(m7G46)-methyltransferase</fullName>
    </alternativeName>
</protein>
<feature type="binding site" evidence="9">
    <location>
        <position position="153"/>
    </location>
    <ligand>
        <name>substrate</name>
    </ligand>
</feature>
<sequence length="244" mass="27474">MTDEKHSSAQDNEQGPADKPQYRRGIKSFVIRAGRLTKGQQGALERQWPVMGLELADGPIDPKQVFGRDGHVVLEIGYGMGQSLAAMAAAAPEKDFIGVEVHLPGVGSLLNLAEEAGVSNLRSYKDDAIEVLKLLPDNSIDTVQLFFPDPWHKKKHHKRRIVQPEFAQTLRRILKPGGIFHLATDWEPYMEHMLEVMDVAEGYENIAGRGQCVPRPEHRPFTKFEKRGENKGHGVWDMMYKKVD</sequence>
<dbReference type="InterPro" id="IPR055361">
    <property type="entry name" value="tRNA_methyltr_TrmB_bact"/>
</dbReference>
<keyword evidence="3 9" id="KW-0489">Methyltransferase</keyword>
<comment type="catalytic activity">
    <reaction evidence="1 9">
        <text>guanosine(46) in tRNA + S-adenosyl-L-methionine = N(7)-methylguanosine(46) in tRNA + S-adenosyl-L-homocysteine</text>
        <dbReference type="Rhea" id="RHEA:42708"/>
        <dbReference type="Rhea" id="RHEA-COMP:10188"/>
        <dbReference type="Rhea" id="RHEA-COMP:10189"/>
        <dbReference type="ChEBI" id="CHEBI:57856"/>
        <dbReference type="ChEBI" id="CHEBI:59789"/>
        <dbReference type="ChEBI" id="CHEBI:74269"/>
        <dbReference type="ChEBI" id="CHEBI:74480"/>
        <dbReference type="EC" id="2.1.1.33"/>
    </reaction>
</comment>
<dbReference type="InterPro" id="IPR003358">
    <property type="entry name" value="tRNA_(Gua-N-7)_MeTrfase_Trmb"/>
</dbReference>
<evidence type="ECO:0000256" key="8">
    <source>
        <dbReference type="ARBA" id="ARBA00060767"/>
    </source>
</evidence>
<comment type="function">
    <text evidence="2 9">Catalyzes the formation of N(7)-methylguanine at position 46 (m7G46) in tRNA.</text>
</comment>
<dbReference type="GO" id="GO:0008176">
    <property type="term" value="F:tRNA (guanine(46)-N7)-methyltransferase activity"/>
    <property type="evidence" value="ECO:0007669"/>
    <property type="project" value="UniProtKB-UniRule"/>
</dbReference>
<dbReference type="GO" id="GO:0043527">
    <property type="term" value="C:tRNA methyltransferase complex"/>
    <property type="evidence" value="ECO:0007669"/>
    <property type="project" value="TreeGrafter"/>
</dbReference>
<dbReference type="EMBL" id="CP022530">
    <property type="protein sequence ID" value="ASP37822.1"/>
    <property type="molecule type" value="Genomic_DNA"/>
</dbReference>
<evidence type="ECO:0000256" key="5">
    <source>
        <dbReference type="ARBA" id="ARBA00022691"/>
    </source>
</evidence>
<dbReference type="RefSeq" id="WP_094059031.1">
    <property type="nucleotide sequence ID" value="NZ_CP022530.1"/>
</dbReference>
<dbReference type="PANTHER" id="PTHR23417">
    <property type="entry name" value="3-DEOXY-D-MANNO-OCTULOSONIC-ACID TRANSFERASE/TRNA GUANINE-N 7 - -METHYLTRANSFERASE"/>
    <property type="match status" value="1"/>
</dbReference>
<evidence type="ECO:0000256" key="3">
    <source>
        <dbReference type="ARBA" id="ARBA00022603"/>
    </source>
</evidence>
<feature type="binding site" evidence="9">
    <location>
        <position position="185"/>
    </location>
    <ligand>
        <name>substrate</name>
    </ligand>
</feature>
<evidence type="ECO:0000256" key="7">
    <source>
        <dbReference type="ARBA" id="ARBA00060552"/>
    </source>
</evidence>
<feature type="region of interest" description="Disordered" evidence="10">
    <location>
        <begin position="1"/>
        <end position="24"/>
    </location>
</feature>
<evidence type="ECO:0000256" key="1">
    <source>
        <dbReference type="ARBA" id="ARBA00000142"/>
    </source>
</evidence>
<evidence type="ECO:0000313" key="11">
    <source>
        <dbReference type="EMBL" id="ASP37822.1"/>
    </source>
</evidence>
<comment type="pathway">
    <text evidence="7 9">tRNA modification; N(7)-methylguanine-tRNA biosynthesis.</text>
</comment>
<feature type="binding site" evidence="9">
    <location>
        <position position="149"/>
    </location>
    <ligand>
        <name>S-adenosyl-L-methionine</name>
        <dbReference type="ChEBI" id="CHEBI:59789"/>
    </ligand>
</feature>
<feature type="binding site" evidence="9">
    <location>
        <position position="100"/>
    </location>
    <ligand>
        <name>S-adenosyl-L-methionine</name>
        <dbReference type="ChEBI" id="CHEBI:59789"/>
    </ligand>
</feature>
<keyword evidence="12" id="KW-1185">Reference proteome</keyword>
<dbReference type="Gene3D" id="3.40.50.150">
    <property type="entry name" value="Vaccinia Virus protein VP39"/>
    <property type="match status" value="1"/>
</dbReference>
<dbReference type="OrthoDB" id="9802090at2"/>
<proteinExistence type="inferred from homology"/>
<comment type="caution">
    <text evidence="9">Lacks conserved residue(s) required for the propagation of feature annotation.</text>
</comment>
<dbReference type="CDD" id="cd02440">
    <property type="entry name" value="AdoMet_MTases"/>
    <property type="match status" value="1"/>
</dbReference>
<organism evidence="11 12">
    <name type="scientific">Bacterioplanes sanyensis</name>
    <dbReference type="NCBI Taxonomy" id="1249553"/>
    <lineage>
        <taxon>Bacteria</taxon>
        <taxon>Pseudomonadati</taxon>
        <taxon>Pseudomonadota</taxon>
        <taxon>Gammaproteobacteria</taxon>
        <taxon>Oceanospirillales</taxon>
        <taxon>Oceanospirillaceae</taxon>
        <taxon>Bacterioplanes</taxon>
    </lineage>
</organism>
<feature type="binding site" evidence="9">
    <location>
        <position position="75"/>
    </location>
    <ligand>
        <name>S-adenosyl-L-methionine</name>
        <dbReference type="ChEBI" id="CHEBI:59789"/>
    </ligand>
</feature>
<evidence type="ECO:0000313" key="12">
    <source>
        <dbReference type="Proteomes" id="UP000202440"/>
    </source>
</evidence>
<feature type="binding site" evidence="9">
    <location>
        <position position="127"/>
    </location>
    <ligand>
        <name>S-adenosyl-L-methionine</name>
        <dbReference type="ChEBI" id="CHEBI:59789"/>
    </ligand>
</feature>
<dbReference type="EC" id="2.1.1.33" evidence="9"/>
<dbReference type="NCBIfam" id="TIGR00091">
    <property type="entry name" value="tRNA (guanosine(46)-N7)-methyltransferase TrmB"/>
    <property type="match status" value="1"/>
</dbReference>
<name>A0A222FGS3_9GAMM</name>
<dbReference type="HAMAP" id="MF_01057">
    <property type="entry name" value="tRNA_methyltr_TrmB"/>
    <property type="match status" value="1"/>
</dbReference>
<evidence type="ECO:0000256" key="10">
    <source>
        <dbReference type="SAM" id="MobiDB-lite"/>
    </source>
</evidence>
<gene>
    <name evidence="9" type="primary">trmB</name>
    <name evidence="11" type="ORF">CHH28_03650</name>
</gene>
<dbReference type="Proteomes" id="UP000202440">
    <property type="component" value="Chromosome"/>
</dbReference>
<comment type="similarity">
    <text evidence="8 9">Belongs to the class I-like SAM-binding methyltransferase superfamily. TrmB family.</text>
</comment>
<dbReference type="InterPro" id="IPR029063">
    <property type="entry name" value="SAM-dependent_MTases_sf"/>
</dbReference>
<accession>A0A222FGS3</accession>
<feature type="binding site" evidence="9">
    <location>
        <begin position="222"/>
        <end position="225"/>
    </location>
    <ligand>
        <name>substrate</name>
    </ligand>
</feature>
<dbReference type="FunFam" id="3.40.50.150:FF:000035">
    <property type="entry name" value="tRNA (guanine-N(7)-)-methyltransferase"/>
    <property type="match status" value="1"/>
</dbReference>
<dbReference type="PANTHER" id="PTHR23417:SF14">
    <property type="entry name" value="PENTACOTRIPEPTIDE-REPEAT REGION OF PRORP DOMAIN-CONTAINING PROTEIN"/>
    <property type="match status" value="1"/>
</dbReference>
<dbReference type="SUPFAM" id="SSF53335">
    <property type="entry name" value="S-adenosyl-L-methionine-dependent methyltransferases"/>
    <property type="match status" value="1"/>
</dbReference>
<reference evidence="11 12" key="1">
    <citation type="submission" date="2017-07" db="EMBL/GenBank/DDBJ databases">
        <title>Annotated genome sequence of Bacterioplanes sanyensis isolated from Red Sea.</title>
        <authorList>
            <person name="Rehman Z.U."/>
        </authorList>
    </citation>
    <scope>NUCLEOTIDE SEQUENCE [LARGE SCALE GENOMIC DNA]</scope>
    <source>
        <strain evidence="11 12">NV9</strain>
    </source>
</reference>
<evidence type="ECO:0000256" key="4">
    <source>
        <dbReference type="ARBA" id="ARBA00022679"/>
    </source>
</evidence>
<dbReference type="PROSITE" id="PS51625">
    <property type="entry name" value="SAM_MT_TRMB"/>
    <property type="match status" value="1"/>
</dbReference>
<evidence type="ECO:0000256" key="9">
    <source>
        <dbReference type="HAMAP-Rule" id="MF_01057"/>
    </source>
</evidence>
<dbReference type="AlphaFoldDB" id="A0A222FGS3"/>
<keyword evidence="6 9" id="KW-0819">tRNA processing</keyword>
<dbReference type="KEGG" id="bsan:CHH28_03650"/>
<dbReference type="UniPathway" id="UPA00989"/>
<evidence type="ECO:0000256" key="6">
    <source>
        <dbReference type="ARBA" id="ARBA00022694"/>
    </source>
</evidence>
<keyword evidence="5 9" id="KW-0949">S-adenosyl-L-methionine</keyword>